<organism evidence="1 2">
    <name type="scientific">Peptoclostridium litorale DSM 5388</name>
    <dbReference type="NCBI Taxonomy" id="1121324"/>
    <lineage>
        <taxon>Bacteria</taxon>
        <taxon>Bacillati</taxon>
        <taxon>Bacillota</taxon>
        <taxon>Clostridia</taxon>
        <taxon>Peptostreptococcales</taxon>
        <taxon>Peptoclostridiaceae</taxon>
        <taxon>Peptoclostridium</taxon>
    </lineage>
</organism>
<proteinExistence type="predicted"/>
<geneLocation type="plasmid" evidence="1">
    <name>CLIT_20p</name>
</geneLocation>
<sequence>MSKSDNEKKNAFEMDDDFGLEFQKTIEKNKKKKEVKHDTSDMLKIGKLEEVLQQDADQKKPKVKREQILELEVKDSGRMLKRATYTIELRHIDFITKYAEKTNRSKNAFLRYMIDKMMEAVGEDD</sequence>
<dbReference type="Proteomes" id="UP000027946">
    <property type="component" value="Unassembled WGS sequence"/>
</dbReference>
<evidence type="ECO:0000313" key="2">
    <source>
        <dbReference type="Proteomes" id="UP000027946"/>
    </source>
</evidence>
<dbReference type="OrthoDB" id="9837645at2"/>
<accession>A0A069RJ34</accession>
<dbReference type="AlphaFoldDB" id="A0A069RJ34"/>
<dbReference type="RefSeq" id="WP_038260704.1">
    <property type="nucleotide sequence ID" value="NZ_FSRH01000022.1"/>
</dbReference>
<keyword evidence="2" id="KW-1185">Reference proteome</keyword>
<reference evidence="1 2" key="1">
    <citation type="submission" date="2014-03" db="EMBL/GenBank/DDBJ databases">
        <title>Genome sequence of Clostridium litorale W6, DSM 5388.</title>
        <authorList>
            <person name="Poehlein A."/>
            <person name="Jagirdar A."/>
            <person name="Khonsari B."/>
            <person name="Chibani C.M."/>
            <person name="Gutierrez Gutierrez D.A."/>
            <person name="Davydova E."/>
            <person name="Alghaithi H.S."/>
            <person name="Nair K.P."/>
            <person name="Dhamotharan K."/>
            <person name="Chandran L."/>
            <person name="G W."/>
            <person name="Daniel R."/>
        </authorList>
    </citation>
    <scope>NUCLEOTIDE SEQUENCE [LARGE SCALE GENOMIC DNA]</scope>
    <source>
        <strain evidence="1 2">W6</strain>
        <plasmid evidence="1">CLIT_20p</plasmid>
    </source>
</reference>
<evidence type="ECO:0000313" key="1">
    <source>
        <dbReference type="EMBL" id="KDR96818.1"/>
    </source>
</evidence>
<keyword evidence="1" id="KW-0614">Plasmid</keyword>
<name>A0A069RJ34_PEPLI</name>
<dbReference type="EMBL" id="JJMM01000001">
    <property type="protein sequence ID" value="KDR96818.1"/>
    <property type="molecule type" value="Genomic_DNA"/>
</dbReference>
<comment type="caution">
    <text evidence="1">The sequence shown here is derived from an EMBL/GenBank/DDBJ whole genome shotgun (WGS) entry which is preliminary data.</text>
</comment>
<protein>
    <submittedName>
        <fullName evidence="1">Uncharacterized protein</fullName>
    </submittedName>
</protein>
<gene>
    <name evidence="1" type="ORF">CLIT_20p00310</name>
</gene>